<accession>A0ABS5FP38</accession>
<keyword evidence="3" id="KW-1185">Reference proteome</keyword>
<evidence type="ECO:0000256" key="1">
    <source>
        <dbReference type="SAM" id="Phobius"/>
    </source>
</evidence>
<reference evidence="3" key="1">
    <citation type="journal article" date="2021" name="ISME J.">
        <title>Evolutionary origin and ecological implication of a unique nif island in free-living Bradyrhizobium lineages.</title>
        <authorList>
            <person name="Tao J."/>
        </authorList>
    </citation>
    <scope>NUCLEOTIDE SEQUENCE [LARGE SCALE GENOMIC DNA]</scope>
    <source>
        <strain evidence="3">SZCCT0434</strain>
    </source>
</reference>
<feature type="transmembrane region" description="Helical" evidence="1">
    <location>
        <begin position="81"/>
        <end position="103"/>
    </location>
</feature>
<dbReference type="InterPro" id="IPR025356">
    <property type="entry name" value="DUF4260"/>
</dbReference>
<feature type="transmembrane region" description="Helical" evidence="1">
    <location>
        <begin position="18"/>
        <end position="36"/>
    </location>
</feature>
<feature type="transmembrane region" description="Helical" evidence="1">
    <location>
        <begin position="43"/>
        <end position="61"/>
    </location>
</feature>
<name>A0ABS5FP38_9BRAD</name>
<evidence type="ECO:0000313" key="3">
    <source>
        <dbReference type="Proteomes" id="UP001315278"/>
    </source>
</evidence>
<dbReference type="RefSeq" id="WP_212397817.1">
    <property type="nucleotide sequence ID" value="NZ_JAFCJH010000028.1"/>
</dbReference>
<protein>
    <submittedName>
        <fullName evidence="2">DUF4260 domain-containing protein</fullName>
    </submittedName>
</protein>
<keyword evidence="1" id="KW-1133">Transmembrane helix</keyword>
<keyword evidence="1" id="KW-0472">Membrane</keyword>
<sequence length="136" mass="14488">MTDTTITETGAATGGVRTLLRLEGLVLFLGMTLLYYQWEGSWLVYVLLFLVPDLSFAAYLAGPRAGAIAYNAAHTYLAPVVLMTLGFAASAPLVLSIAMIWLAHIGIDRALGYGLKYSAGFGFTHLGRFGKAQGPA</sequence>
<dbReference type="EMBL" id="JAFCJH010000028">
    <property type="protein sequence ID" value="MBR0798524.1"/>
    <property type="molecule type" value="Genomic_DNA"/>
</dbReference>
<evidence type="ECO:0000313" key="2">
    <source>
        <dbReference type="EMBL" id="MBR0798524.1"/>
    </source>
</evidence>
<dbReference type="Pfam" id="PF14079">
    <property type="entry name" value="DUF4260"/>
    <property type="match status" value="1"/>
</dbReference>
<keyword evidence="1" id="KW-0812">Transmembrane</keyword>
<gene>
    <name evidence="2" type="ORF">JQ615_24350</name>
</gene>
<proteinExistence type="predicted"/>
<comment type="caution">
    <text evidence="2">The sequence shown here is derived from an EMBL/GenBank/DDBJ whole genome shotgun (WGS) entry which is preliminary data.</text>
</comment>
<dbReference type="Proteomes" id="UP001315278">
    <property type="component" value="Unassembled WGS sequence"/>
</dbReference>
<organism evidence="2 3">
    <name type="scientific">Bradyrhizobium jicamae</name>
    <dbReference type="NCBI Taxonomy" id="280332"/>
    <lineage>
        <taxon>Bacteria</taxon>
        <taxon>Pseudomonadati</taxon>
        <taxon>Pseudomonadota</taxon>
        <taxon>Alphaproteobacteria</taxon>
        <taxon>Hyphomicrobiales</taxon>
        <taxon>Nitrobacteraceae</taxon>
        <taxon>Bradyrhizobium</taxon>
    </lineage>
</organism>